<sequence length="248" mass="28286">MTITFYDIASSTKGVAWSPSTWIIRYCLNYKNIPYTTEWVELGEIETHCKKLGIPPTSKRRDGSPLYTLPAIYDPSTNTYLADSLPIARYLESQYPETRSIFPHSSGALHLAFTKALLDEIDAVTPFVVPAIYNILSPATQAYFRRTREISWGKKLEEIAPQGEDKMVRWAKFRNGLGNVAEWFSMNGGGPFVMGHTLSWSDIILASELAWFRATWGENSAEWKDLLSWHGARWETFLPNMKDYETVV</sequence>
<dbReference type="Gene3D" id="3.40.30.10">
    <property type="entry name" value="Glutaredoxin"/>
    <property type="match status" value="1"/>
</dbReference>
<feature type="domain" description="GST N-terminal" evidence="1">
    <location>
        <begin position="8"/>
        <end position="99"/>
    </location>
</feature>
<name>A0A0C2XU75_HEBCY</name>
<keyword evidence="3" id="KW-1185">Reference proteome</keyword>
<dbReference type="Gene3D" id="1.20.1050.10">
    <property type="match status" value="1"/>
</dbReference>
<dbReference type="SUPFAM" id="SSF52833">
    <property type="entry name" value="Thioredoxin-like"/>
    <property type="match status" value="1"/>
</dbReference>
<evidence type="ECO:0000259" key="1">
    <source>
        <dbReference type="PROSITE" id="PS50404"/>
    </source>
</evidence>
<dbReference type="AlphaFoldDB" id="A0A0C2XU75"/>
<reference evidence="2 3" key="1">
    <citation type="submission" date="2014-04" db="EMBL/GenBank/DDBJ databases">
        <authorList>
            <consortium name="DOE Joint Genome Institute"/>
            <person name="Kuo A."/>
            <person name="Gay G."/>
            <person name="Dore J."/>
            <person name="Kohler A."/>
            <person name="Nagy L.G."/>
            <person name="Floudas D."/>
            <person name="Copeland A."/>
            <person name="Barry K.W."/>
            <person name="Cichocki N."/>
            <person name="Veneault-Fourrey C."/>
            <person name="LaButti K."/>
            <person name="Lindquist E.A."/>
            <person name="Lipzen A."/>
            <person name="Lundell T."/>
            <person name="Morin E."/>
            <person name="Murat C."/>
            <person name="Sun H."/>
            <person name="Tunlid A."/>
            <person name="Henrissat B."/>
            <person name="Grigoriev I.V."/>
            <person name="Hibbett D.S."/>
            <person name="Martin F."/>
            <person name="Nordberg H.P."/>
            <person name="Cantor M.N."/>
            <person name="Hua S.X."/>
        </authorList>
    </citation>
    <scope>NUCLEOTIDE SEQUENCE [LARGE SCALE GENOMIC DNA]</scope>
    <source>
        <strain evidence="3">h7</strain>
    </source>
</reference>
<dbReference type="Proteomes" id="UP000053424">
    <property type="component" value="Unassembled WGS sequence"/>
</dbReference>
<dbReference type="Pfam" id="PF22041">
    <property type="entry name" value="GST_C_7"/>
    <property type="match status" value="1"/>
</dbReference>
<evidence type="ECO:0000313" key="2">
    <source>
        <dbReference type="EMBL" id="KIM41188.1"/>
    </source>
</evidence>
<dbReference type="EMBL" id="KN831781">
    <property type="protein sequence ID" value="KIM41188.1"/>
    <property type="molecule type" value="Genomic_DNA"/>
</dbReference>
<gene>
    <name evidence="2" type="ORF">M413DRAFT_160378</name>
</gene>
<dbReference type="InterPro" id="IPR036282">
    <property type="entry name" value="Glutathione-S-Trfase_C_sf"/>
</dbReference>
<dbReference type="STRING" id="686832.A0A0C2XU75"/>
<dbReference type="InterPro" id="IPR036249">
    <property type="entry name" value="Thioredoxin-like_sf"/>
</dbReference>
<dbReference type="InterPro" id="IPR054416">
    <property type="entry name" value="GST_UstS-like_C"/>
</dbReference>
<dbReference type="PROSITE" id="PS50404">
    <property type="entry name" value="GST_NTER"/>
    <property type="match status" value="1"/>
</dbReference>
<dbReference type="OrthoDB" id="4951845at2759"/>
<accession>A0A0C2XU75</accession>
<dbReference type="Pfam" id="PF13409">
    <property type="entry name" value="GST_N_2"/>
    <property type="match status" value="1"/>
</dbReference>
<dbReference type="SUPFAM" id="SSF47616">
    <property type="entry name" value="GST C-terminal domain-like"/>
    <property type="match status" value="1"/>
</dbReference>
<organism evidence="2 3">
    <name type="scientific">Hebeloma cylindrosporum</name>
    <dbReference type="NCBI Taxonomy" id="76867"/>
    <lineage>
        <taxon>Eukaryota</taxon>
        <taxon>Fungi</taxon>
        <taxon>Dikarya</taxon>
        <taxon>Basidiomycota</taxon>
        <taxon>Agaricomycotina</taxon>
        <taxon>Agaricomycetes</taxon>
        <taxon>Agaricomycetidae</taxon>
        <taxon>Agaricales</taxon>
        <taxon>Agaricineae</taxon>
        <taxon>Hymenogastraceae</taxon>
        <taxon>Hebeloma</taxon>
    </lineage>
</organism>
<proteinExistence type="predicted"/>
<dbReference type="InterPro" id="IPR004045">
    <property type="entry name" value="Glutathione_S-Trfase_N"/>
</dbReference>
<dbReference type="HOGENOM" id="CLU_011226_4_0_1"/>
<evidence type="ECO:0000313" key="3">
    <source>
        <dbReference type="Proteomes" id="UP000053424"/>
    </source>
</evidence>
<protein>
    <recommendedName>
        <fullName evidence="1">GST N-terminal domain-containing protein</fullName>
    </recommendedName>
</protein>
<reference evidence="3" key="2">
    <citation type="submission" date="2015-01" db="EMBL/GenBank/DDBJ databases">
        <title>Evolutionary Origins and Diversification of the Mycorrhizal Mutualists.</title>
        <authorList>
            <consortium name="DOE Joint Genome Institute"/>
            <consortium name="Mycorrhizal Genomics Consortium"/>
            <person name="Kohler A."/>
            <person name="Kuo A."/>
            <person name="Nagy L.G."/>
            <person name="Floudas D."/>
            <person name="Copeland A."/>
            <person name="Barry K.W."/>
            <person name="Cichocki N."/>
            <person name="Veneault-Fourrey C."/>
            <person name="LaButti K."/>
            <person name="Lindquist E.A."/>
            <person name="Lipzen A."/>
            <person name="Lundell T."/>
            <person name="Morin E."/>
            <person name="Murat C."/>
            <person name="Riley R."/>
            <person name="Ohm R."/>
            <person name="Sun H."/>
            <person name="Tunlid A."/>
            <person name="Henrissat B."/>
            <person name="Grigoriev I.V."/>
            <person name="Hibbett D.S."/>
            <person name="Martin F."/>
        </authorList>
    </citation>
    <scope>NUCLEOTIDE SEQUENCE [LARGE SCALE GENOMIC DNA]</scope>
    <source>
        <strain evidence="3">h7</strain>
    </source>
</reference>